<dbReference type="EMBL" id="BRLB01000024">
    <property type="protein sequence ID" value="GKX32016.1"/>
    <property type="molecule type" value="Genomic_DNA"/>
</dbReference>
<gene>
    <name evidence="1" type="ORF">SH1V18_44960</name>
</gene>
<reference evidence="1" key="1">
    <citation type="submission" date="2022-06" db="EMBL/GenBank/DDBJ databases">
        <title>Vallitalea longa sp. nov., an anaerobic bacterium isolated from marine sediment.</title>
        <authorList>
            <person name="Hirano S."/>
            <person name="Terahara T."/>
            <person name="Mori K."/>
            <person name="Hamada M."/>
            <person name="Matsumoto R."/>
            <person name="Kobayashi T."/>
        </authorList>
    </citation>
    <scope>NUCLEOTIDE SEQUENCE</scope>
    <source>
        <strain evidence="1">SH18-1</strain>
    </source>
</reference>
<dbReference type="Gene3D" id="3.20.80.10">
    <property type="entry name" value="Regulatory factor, effector binding domain"/>
    <property type="match status" value="1"/>
</dbReference>
<name>A0A9W5YG32_9FIRM</name>
<dbReference type="AlphaFoldDB" id="A0A9W5YG32"/>
<dbReference type="RefSeq" id="WP_281819394.1">
    <property type="nucleotide sequence ID" value="NZ_BRLB01000024.1"/>
</dbReference>
<evidence type="ECO:0000313" key="1">
    <source>
        <dbReference type="EMBL" id="GKX32016.1"/>
    </source>
</evidence>
<protein>
    <submittedName>
        <fullName evidence="1">Uncharacterized protein</fullName>
    </submittedName>
</protein>
<dbReference type="InterPro" id="IPR011256">
    <property type="entry name" value="Reg_factor_effector_dom_sf"/>
</dbReference>
<sequence length="64" mass="7418">MKYEIMTLTKKIVVGKSIITTNKNGKSMRDIGVMWQKFIGEGIYLDVSRKPPPLTRREMNRNGF</sequence>
<organism evidence="1 2">
    <name type="scientific">Vallitalea longa</name>
    <dbReference type="NCBI Taxonomy" id="2936439"/>
    <lineage>
        <taxon>Bacteria</taxon>
        <taxon>Bacillati</taxon>
        <taxon>Bacillota</taxon>
        <taxon>Clostridia</taxon>
        <taxon>Lachnospirales</taxon>
        <taxon>Vallitaleaceae</taxon>
        <taxon>Vallitalea</taxon>
    </lineage>
</organism>
<proteinExistence type="predicted"/>
<keyword evidence="2" id="KW-1185">Reference proteome</keyword>
<evidence type="ECO:0000313" key="2">
    <source>
        <dbReference type="Proteomes" id="UP001144256"/>
    </source>
</evidence>
<accession>A0A9W5YG32</accession>
<dbReference type="Proteomes" id="UP001144256">
    <property type="component" value="Unassembled WGS sequence"/>
</dbReference>
<comment type="caution">
    <text evidence="1">The sequence shown here is derived from an EMBL/GenBank/DDBJ whole genome shotgun (WGS) entry which is preliminary data.</text>
</comment>